<keyword evidence="2" id="KW-1185">Reference proteome</keyword>
<evidence type="ECO:0000313" key="2">
    <source>
        <dbReference type="Proteomes" id="UP000602510"/>
    </source>
</evidence>
<gene>
    <name evidence="1" type="ORF">GN244_ATG20942</name>
</gene>
<dbReference type="EMBL" id="WSZM01001449">
    <property type="protein sequence ID" value="KAF4027449.1"/>
    <property type="molecule type" value="Genomic_DNA"/>
</dbReference>
<sequence>MPTATAKAPTITAYNDTTAAAVSSSTLALKVMVHFKVSIVLCSKQIETNFYHRDQYCVAISKMRRYFYDHVQHQPFRWMIGQTARFAQDVGRT</sequence>
<organism evidence="1 2">
    <name type="scientific">Phytophthora infestans</name>
    <name type="common">Potato late blight agent</name>
    <name type="synonym">Botrytis infestans</name>
    <dbReference type="NCBI Taxonomy" id="4787"/>
    <lineage>
        <taxon>Eukaryota</taxon>
        <taxon>Sar</taxon>
        <taxon>Stramenopiles</taxon>
        <taxon>Oomycota</taxon>
        <taxon>Peronosporomycetes</taxon>
        <taxon>Peronosporales</taxon>
        <taxon>Peronosporaceae</taxon>
        <taxon>Phytophthora</taxon>
    </lineage>
</organism>
<name>A0A833SI69_PHYIN</name>
<dbReference type="AlphaFoldDB" id="A0A833SI69"/>
<protein>
    <submittedName>
        <fullName evidence="1">Uncharacterized protein</fullName>
    </submittedName>
</protein>
<comment type="caution">
    <text evidence="1">The sequence shown here is derived from an EMBL/GenBank/DDBJ whole genome shotgun (WGS) entry which is preliminary data.</text>
</comment>
<proteinExistence type="predicted"/>
<dbReference type="Proteomes" id="UP000602510">
    <property type="component" value="Unassembled WGS sequence"/>
</dbReference>
<evidence type="ECO:0000313" key="1">
    <source>
        <dbReference type="EMBL" id="KAF4027449.1"/>
    </source>
</evidence>
<accession>A0A833SI69</accession>
<reference evidence="1" key="1">
    <citation type="submission" date="2020-04" db="EMBL/GenBank/DDBJ databases">
        <title>Hybrid Assembly of Korean Phytophthora infestans isolates.</title>
        <authorList>
            <person name="Prokchorchik M."/>
            <person name="Lee Y."/>
            <person name="Seo J."/>
            <person name="Cho J.-H."/>
            <person name="Park Y.-E."/>
            <person name="Jang D.-C."/>
            <person name="Im J.-S."/>
            <person name="Choi J.-G."/>
            <person name="Park H.-J."/>
            <person name="Lee G.-B."/>
            <person name="Lee Y.-G."/>
            <person name="Hong S.-Y."/>
            <person name="Cho K."/>
            <person name="Sohn K.H."/>
        </authorList>
    </citation>
    <scope>NUCLEOTIDE SEQUENCE</scope>
    <source>
        <strain evidence="1">KR_1_A1</strain>
    </source>
</reference>